<comment type="caution">
    <text evidence="2">The sequence shown here is derived from an EMBL/GenBank/DDBJ whole genome shotgun (WGS) entry which is preliminary data.</text>
</comment>
<evidence type="ECO:0000313" key="3">
    <source>
        <dbReference type="Proteomes" id="UP000324800"/>
    </source>
</evidence>
<name>A0A5J4TQK6_9EUKA</name>
<feature type="non-terminal residue" evidence="2">
    <location>
        <position position="62"/>
    </location>
</feature>
<gene>
    <name evidence="2" type="ORF">EZS28_043768</name>
</gene>
<accession>A0A5J4TQK6</accession>
<feature type="region of interest" description="Disordered" evidence="1">
    <location>
        <begin position="1"/>
        <end position="25"/>
    </location>
</feature>
<dbReference type="AlphaFoldDB" id="A0A5J4TQK6"/>
<evidence type="ECO:0000256" key="1">
    <source>
        <dbReference type="SAM" id="MobiDB-lite"/>
    </source>
</evidence>
<dbReference type="Proteomes" id="UP000324800">
    <property type="component" value="Unassembled WGS sequence"/>
</dbReference>
<evidence type="ECO:0000313" key="2">
    <source>
        <dbReference type="EMBL" id="KAA6360704.1"/>
    </source>
</evidence>
<sequence length="62" mass="7077">MSDQGPISSSDLNELREDEASDVSQLLEQLQDKERQIEERDRMMNEATNKLNVIESLLAEIA</sequence>
<organism evidence="2 3">
    <name type="scientific">Streblomastix strix</name>
    <dbReference type="NCBI Taxonomy" id="222440"/>
    <lineage>
        <taxon>Eukaryota</taxon>
        <taxon>Metamonada</taxon>
        <taxon>Preaxostyla</taxon>
        <taxon>Oxymonadida</taxon>
        <taxon>Streblomastigidae</taxon>
        <taxon>Streblomastix</taxon>
    </lineage>
</organism>
<proteinExistence type="predicted"/>
<dbReference type="EMBL" id="SNRW01026566">
    <property type="protein sequence ID" value="KAA6360704.1"/>
    <property type="molecule type" value="Genomic_DNA"/>
</dbReference>
<reference evidence="2 3" key="1">
    <citation type="submission" date="2019-03" db="EMBL/GenBank/DDBJ databases">
        <title>Single cell metagenomics reveals metabolic interactions within the superorganism composed of flagellate Streblomastix strix and complex community of Bacteroidetes bacteria on its surface.</title>
        <authorList>
            <person name="Treitli S.C."/>
            <person name="Kolisko M."/>
            <person name="Husnik F."/>
            <person name="Keeling P."/>
            <person name="Hampl V."/>
        </authorList>
    </citation>
    <scope>NUCLEOTIDE SEQUENCE [LARGE SCALE GENOMIC DNA]</scope>
    <source>
        <strain evidence="2">ST1C</strain>
    </source>
</reference>
<feature type="compositionally biased region" description="Polar residues" evidence="1">
    <location>
        <begin position="1"/>
        <end position="12"/>
    </location>
</feature>
<protein>
    <submittedName>
        <fullName evidence="2">Uncharacterized protein</fullName>
    </submittedName>
</protein>